<sequence>MADPNEQLIETPTTTTTSDPTSTTTTTTNTSDLTMSDLENNNNNDQIPSTSTLFPDIFPTTTRPDSLPSDIFQATLAVSKTPISSTIVPGQSDKSKIWPPSGPTQTTKSWHSNTNRISNKSTTSTNTGTTANFSPLSYLLS</sequence>
<protein>
    <submittedName>
        <fullName evidence="2">Uncharacterized protein</fullName>
    </submittedName>
</protein>
<reference evidence="2 3" key="1">
    <citation type="journal article" date="2011" name="Genome Res.">
        <title>Phylogeny-wide analysis of social amoeba genomes highlights ancient origins for complex intercellular communication.</title>
        <authorList>
            <person name="Heidel A.J."/>
            <person name="Lawal H.M."/>
            <person name="Felder M."/>
            <person name="Schilde C."/>
            <person name="Helps N.R."/>
            <person name="Tunggal B."/>
            <person name="Rivero F."/>
            <person name="John U."/>
            <person name="Schleicher M."/>
            <person name="Eichinger L."/>
            <person name="Platzer M."/>
            <person name="Noegel A.A."/>
            <person name="Schaap P."/>
            <person name="Gloeckner G."/>
        </authorList>
    </citation>
    <scope>NUCLEOTIDE SEQUENCE [LARGE SCALE GENOMIC DNA]</scope>
    <source>
        <strain evidence="3">ATCC 26659 / Pp 5 / PN500</strain>
    </source>
</reference>
<keyword evidence="3" id="KW-1185">Reference proteome</keyword>
<feature type="region of interest" description="Disordered" evidence="1">
    <location>
        <begin position="1"/>
        <end position="52"/>
    </location>
</feature>
<feature type="region of interest" description="Disordered" evidence="1">
    <location>
        <begin position="85"/>
        <end position="129"/>
    </location>
</feature>
<feature type="compositionally biased region" description="Low complexity" evidence="1">
    <location>
        <begin position="11"/>
        <end position="34"/>
    </location>
</feature>
<dbReference type="EMBL" id="ADBJ01000020">
    <property type="protein sequence ID" value="EFA82395.1"/>
    <property type="molecule type" value="Genomic_DNA"/>
</dbReference>
<dbReference type="Proteomes" id="UP000001396">
    <property type="component" value="Unassembled WGS sequence"/>
</dbReference>
<evidence type="ECO:0000313" key="2">
    <source>
        <dbReference type="EMBL" id="EFA82395.1"/>
    </source>
</evidence>
<comment type="caution">
    <text evidence="2">The sequence shown here is derived from an EMBL/GenBank/DDBJ whole genome shotgun (WGS) entry which is preliminary data.</text>
</comment>
<name>D3B8M7_HETP5</name>
<feature type="compositionally biased region" description="Low complexity" evidence="1">
    <location>
        <begin position="112"/>
        <end position="129"/>
    </location>
</feature>
<organism evidence="2 3">
    <name type="scientific">Heterostelium pallidum (strain ATCC 26659 / Pp 5 / PN500)</name>
    <name type="common">Cellular slime mold</name>
    <name type="synonym">Polysphondylium pallidum</name>
    <dbReference type="NCBI Taxonomy" id="670386"/>
    <lineage>
        <taxon>Eukaryota</taxon>
        <taxon>Amoebozoa</taxon>
        <taxon>Evosea</taxon>
        <taxon>Eumycetozoa</taxon>
        <taxon>Dictyostelia</taxon>
        <taxon>Acytosteliales</taxon>
        <taxon>Acytosteliaceae</taxon>
        <taxon>Heterostelium</taxon>
    </lineage>
</organism>
<gene>
    <name evidence="2" type="ORF">PPL_04820</name>
</gene>
<evidence type="ECO:0000256" key="1">
    <source>
        <dbReference type="SAM" id="MobiDB-lite"/>
    </source>
</evidence>
<proteinExistence type="predicted"/>
<dbReference type="InParanoid" id="D3B8M7"/>
<evidence type="ECO:0000313" key="3">
    <source>
        <dbReference type="Proteomes" id="UP000001396"/>
    </source>
</evidence>
<dbReference type="RefSeq" id="XP_020434512.1">
    <property type="nucleotide sequence ID" value="XM_020575717.1"/>
</dbReference>
<feature type="compositionally biased region" description="Polar residues" evidence="1">
    <location>
        <begin position="37"/>
        <end position="52"/>
    </location>
</feature>
<accession>D3B8M7</accession>
<dbReference type="AlphaFoldDB" id="D3B8M7"/>
<dbReference type="GeneID" id="31360307"/>